<protein>
    <submittedName>
        <fullName evidence="2">Uncharacterized protein</fullName>
    </submittedName>
</protein>
<reference evidence="2 3" key="1">
    <citation type="submission" date="2024-11" db="EMBL/GenBank/DDBJ databases">
        <title>Adaptive evolution of stress response genes in parasites aligns with host niche diversity.</title>
        <authorList>
            <person name="Hahn C."/>
            <person name="Resl P."/>
        </authorList>
    </citation>
    <scope>NUCLEOTIDE SEQUENCE [LARGE SCALE GENOMIC DNA]</scope>
    <source>
        <strain evidence="2">EGGRZ-B1_66</strain>
        <tissue evidence="2">Body</tissue>
    </source>
</reference>
<keyword evidence="3" id="KW-1185">Reference proteome</keyword>
<name>A0ABD2Q1E5_9PLAT</name>
<evidence type="ECO:0000256" key="1">
    <source>
        <dbReference type="SAM" id="MobiDB-lite"/>
    </source>
</evidence>
<feature type="compositionally biased region" description="Basic and acidic residues" evidence="1">
    <location>
        <begin position="51"/>
        <end position="62"/>
    </location>
</feature>
<dbReference type="Proteomes" id="UP001626550">
    <property type="component" value="Unassembled WGS sequence"/>
</dbReference>
<organism evidence="2 3">
    <name type="scientific">Cichlidogyrus casuarinus</name>
    <dbReference type="NCBI Taxonomy" id="1844966"/>
    <lineage>
        <taxon>Eukaryota</taxon>
        <taxon>Metazoa</taxon>
        <taxon>Spiralia</taxon>
        <taxon>Lophotrochozoa</taxon>
        <taxon>Platyhelminthes</taxon>
        <taxon>Monogenea</taxon>
        <taxon>Monopisthocotylea</taxon>
        <taxon>Dactylogyridea</taxon>
        <taxon>Ancyrocephalidae</taxon>
        <taxon>Cichlidogyrus</taxon>
    </lineage>
</organism>
<evidence type="ECO:0000313" key="2">
    <source>
        <dbReference type="EMBL" id="KAL3313460.1"/>
    </source>
</evidence>
<feature type="region of interest" description="Disordered" evidence="1">
    <location>
        <begin position="38"/>
        <end position="62"/>
    </location>
</feature>
<feature type="compositionally biased region" description="Polar residues" evidence="1">
    <location>
        <begin position="38"/>
        <end position="50"/>
    </location>
</feature>
<comment type="caution">
    <text evidence="2">The sequence shown here is derived from an EMBL/GenBank/DDBJ whole genome shotgun (WGS) entry which is preliminary data.</text>
</comment>
<sequence length="62" mass="7026">MHAHFLGRNSPTTVSITSDEEDLDLANIKNLRRLRSYAQNSSQGSSFMKSSETRKQAINKKE</sequence>
<dbReference type="AlphaFoldDB" id="A0ABD2Q1E5"/>
<dbReference type="EMBL" id="JBJKFK010001298">
    <property type="protein sequence ID" value="KAL3313460.1"/>
    <property type="molecule type" value="Genomic_DNA"/>
</dbReference>
<evidence type="ECO:0000313" key="3">
    <source>
        <dbReference type="Proteomes" id="UP001626550"/>
    </source>
</evidence>
<gene>
    <name evidence="2" type="ORF">Ciccas_007934</name>
</gene>
<accession>A0ABD2Q1E5</accession>
<feature type="region of interest" description="Disordered" evidence="1">
    <location>
        <begin position="1"/>
        <end position="20"/>
    </location>
</feature>
<proteinExistence type="predicted"/>